<comment type="caution">
    <text evidence="1">The sequence shown here is derived from an EMBL/GenBank/DDBJ whole genome shotgun (WGS) entry which is preliminary data.</text>
</comment>
<name>A0A9Q0DTV9_9TELE</name>
<protein>
    <submittedName>
        <fullName evidence="1">Uncharacterized protein</fullName>
    </submittedName>
</protein>
<organism evidence="1 2">
    <name type="scientific">Muraenolepis orangiensis</name>
    <name type="common">Patagonian moray cod</name>
    <dbReference type="NCBI Taxonomy" id="630683"/>
    <lineage>
        <taxon>Eukaryota</taxon>
        <taxon>Metazoa</taxon>
        <taxon>Chordata</taxon>
        <taxon>Craniata</taxon>
        <taxon>Vertebrata</taxon>
        <taxon>Euteleostomi</taxon>
        <taxon>Actinopterygii</taxon>
        <taxon>Neopterygii</taxon>
        <taxon>Teleostei</taxon>
        <taxon>Neoteleostei</taxon>
        <taxon>Acanthomorphata</taxon>
        <taxon>Zeiogadaria</taxon>
        <taxon>Gadariae</taxon>
        <taxon>Gadiformes</taxon>
        <taxon>Muraenolepidoidei</taxon>
        <taxon>Muraenolepididae</taxon>
        <taxon>Muraenolepis</taxon>
    </lineage>
</organism>
<reference evidence="1" key="1">
    <citation type="submission" date="2022-07" db="EMBL/GenBank/DDBJ databases">
        <title>Chromosome-level genome of Muraenolepis orangiensis.</title>
        <authorList>
            <person name="Kim J."/>
        </authorList>
    </citation>
    <scope>NUCLEOTIDE SEQUENCE</scope>
    <source>
        <strain evidence="1">KU_S4_2022</strain>
        <tissue evidence="1">Muscle</tissue>
    </source>
</reference>
<dbReference type="AlphaFoldDB" id="A0A9Q0DTV9"/>
<proteinExistence type="predicted"/>
<evidence type="ECO:0000313" key="1">
    <source>
        <dbReference type="EMBL" id="KAJ3594381.1"/>
    </source>
</evidence>
<dbReference type="EMBL" id="JANIIK010000111">
    <property type="protein sequence ID" value="KAJ3594381.1"/>
    <property type="molecule type" value="Genomic_DNA"/>
</dbReference>
<sequence>MLEETVIWPGRSLSTNLSVSISSPPLAIKKNTSGQPPLDDKTLKLRLYSADRTCGGVPSHISVYLPATRWMDSDPPRIVNKPDQSKAACHNNPSARQETRVRPRCCLAPAPASRPPHGYPRPTVLSTTVTLPVTIRDAKFTFTSTHMAFSAVSQHCTSTGNG</sequence>
<gene>
    <name evidence="1" type="ORF">NHX12_003688</name>
</gene>
<accession>A0A9Q0DTV9</accession>
<keyword evidence="2" id="KW-1185">Reference proteome</keyword>
<evidence type="ECO:0000313" key="2">
    <source>
        <dbReference type="Proteomes" id="UP001148018"/>
    </source>
</evidence>
<dbReference type="Proteomes" id="UP001148018">
    <property type="component" value="Unassembled WGS sequence"/>
</dbReference>